<protein>
    <submittedName>
        <fullName evidence="1">Uncharacterized protein</fullName>
    </submittedName>
</protein>
<name>A0A2Z7D8M9_9LAMI</name>
<dbReference type="Proteomes" id="UP000250235">
    <property type="component" value="Unassembled WGS sequence"/>
</dbReference>
<gene>
    <name evidence="1" type="ORF">F511_06463</name>
</gene>
<keyword evidence="2" id="KW-1185">Reference proteome</keyword>
<reference evidence="1 2" key="1">
    <citation type="journal article" date="2015" name="Proc. Natl. Acad. Sci. U.S.A.">
        <title>The resurrection genome of Boea hygrometrica: A blueprint for survival of dehydration.</title>
        <authorList>
            <person name="Xiao L."/>
            <person name="Yang G."/>
            <person name="Zhang L."/>
            <person name="Yang X."/>
            <person name="Zhao S."/>
            <person name="Ji Z."/>
            <person name="Zhou Q."/>
            <person name="Hu M."/>
            <person name="Wang Y."/>
            <person name="Chen M."/>
            <person name="Xu Y."/>
            <person name="Jin H."/>
            <person name="Xiao X."/>
            <person name="Hu G."/>
            <person name="Bao F."/>
            <person name="Hu Y."/>
            <person name="Wan P."/>
            <person name="Li L."/>
            <person name="Deng X."/>
            <person name="Kuang T."/>
            <person name="Xiang C."/>
            <person name="Zhu J.K."/>
            <person name="Oliver M.J."/>
            <person name="He Y."/>
        </authorList>
    </citation>
    <scope>NUCLEOTIDE SEQUENCE [LARGE SCALE GENOMIC DNA]</scope>
    <source>
        <strain evidence="2">cv. XS01</strain>
    </source>
</reference>
<evidence type="ECO:0000313" key="2">
    <source>
        <dbReference type="Proteomes" id="UP000250235"/>
    </source>
</evidence>
<accession>A0A2Z7D8M9</accession>
<sequence length="77" mass="8668">MIIIKEMFSGIFQLATEGLVVVSDFPKRMVAQMKMEFSDIGVPLKSSCKKKAIKVDYRLLNDIIAKAPTAKSRSSMW</sequence>
<dbReference type="AlphaFoldDB" id="A0A2Z7D8M9"/>
<evidence type="ECO:0000313" key="1">
    <source>
        <dbReference type="EMBL" id="KZV55413.1"/>
    </source>
</evidence>
<proteinExistence type="predicted"/>
<organism evidence="1 2">
    <name type="scientific">Dorcoceras hygrometricum</name>
    <dbReference type="NCBI Taxonomy" id="472368"/>
    <lineage>
        <taxon>Eukaryota</taxon>
        <taxon>Viridiplantae</taxon>
        <taxon>Streptophyta</taxon>
        <taxon>Embryophyta</taxon>
        <taxon>Tracheophyta</taxon>
        <taxon>Spermatophyta</taxon>
        <taxon>Magnoliopsida</taxon>
        <taxon>eudicotyledons</taxon>
        <taxon>Gunneridae</taxon>
        <taxon>Pentapetalae</taxon>
        <taxon>asterids</taxon>
        <taxon>lamiids</taxon>
        <taxon>Lamiales</taxon>
        <taxon>Gesneriaceae</taxon>
        <taxon>Didymocarpoideae</taxon>
        <taxon>Trichosporeae</taxon>
        <taxon>Loxocarpinae</taxon>
        <taxon>Dorcoceras</taxon>
    </lineage>
</organism>
<dbReference type="EMBL" id="KQ988615">
    <property type="protein sequence ID" value="KZV55413.1"/>
    <property type="molecule type" value="Genomic_DNA"/>
</dbReference>